<evidence type="ECO:0000313" key="1">
    <source>
        <dbReference type="EMBL" id="CAF4371562.1"/>
    </source>
</evidence>
<dbReference type="Proteomes" id="UP000663874">
    <property type="component" value="Unassembled WGS sequence"/>
</dbReference>
<name>A0A820MAT8_9BILA</name>
<accession>A0A820MAT8</accession>
<proteinExistence type="predicted"/>
<dbReference type="EMBL" id="CAJOBE010055826">
    <property type="protein sequence ID" value="CAF4371562.1"/>
    <property type="molecule type" value="Genomic_DNA"/>
</dbReference>
<organism evidence="1 2">
    <name type="scientific">Rotaria sordida</name>
    <dbReference type="NCBI Taxonomy" id="392033"/>
    <lineage>
        <taxon>Eukaryota</taxon>
        <taxon>Metazoa</taxon>
        <taxon>Spiralia</taxon>
        <taxon>Gnathifera</taxon>
        <taxon>Rotifera</taxon>
        <taxon>Eurotatoria</taxon>
        <taxon>Bdelloidea</taxon>
        <taxon>Philodinida</taxon>
        <taxon>Philodinidae</taxon>
        <taxon>Rotaria</taxon>
    </lineage>
</organism>
<sequence>NDVQVSVTCHPDFVEEKLSNSVRIICPRRPQPLTIQSLTTEKPFSIGIKWKIDNNIQDEITSFKIFLDGKIHCEIDTNGHHSFKYEFAKLQADQTYSIYVKSCIGQKKLDDYVYQCDMESNASNELLLKCCCKICCLT</sequence>
<dbReference type="SUPFAM" id="SSF49265">
    <property type="entry name" value="Fibronectin type III"/>
    <property type="match status" value="1"/>
</dbReference>
<gene>
    <name evidence="1" type="ORF">FNK824_LOCUS43012</name>
</gene>
<evidence type="ECO:0000313" key="2">
    <source>
        <dbReference type="Proteomes" id="UP000663874"/>
    </source>
</evidence>
<feature type="non-terminal residue" evidence="1">
    <location>
        <position position="1"/>
    </location>
</feature>
<dbReference type="InterPro" id="IPR036116">
    <property type="entry name" value="FN3_sf"/>
</dbReference>
<reference evidence="1" key="1">
    <citation type="submission" date="2021-02" db="EMBL/GenBank/DDBJ databases">
        <authorList>
            <person name="Nowell W R."/>
        </authorList>
    </citation>
    <scope>NUCLEOTIDE SEQUENCE</scope>
</reference>
<comment type="caution">
    <text evidence="1">The sequence shown here is derived from an EMBL/GenBank/DDBJ whole genome shotgun (WGS) entry which is preliminary data.</text>
</comment>
<protein>
    <recommendedName>
        <fullName evidence="3">Fibronectin type-III domain-containing protein</fullName>
    </recommendedName>
</protein>
<dbReference type="AlphaFoldDB" id="A0A820MAT8"/>
<evidence type="ECO:0008006" key="3">
    <source>
        <dbReference type="Google" id="ProtNLM"/>
    </source>
</evidence>